<dbReference type="Gene3D" id="3.50.50.60">
    <property type="entry name" value="FAD/NAD(P)-binding domain"/>
    <property type="match status" value="1"/>
</dbReference>
<evidence type="ECO:0000256" key="2">
    <source>
        <dbReference type="ARBA" id="ARBA00022630"/>
    </source>
</evidence>
<dbReference type="Pfam" id="PF07976">
    <property type="entry name" value="Phe_hydrox_dim"/>
    <property type="match status" value="1"/>
</dbReference>
<dbReference type="InterPro" id="IPR031837">
    <property type="entry name" value="DUF5071"/>
</dbReference>
<dbReference type="InterPro" id="IPR050641">
    <property type="entry name" value="RIFMO-like"/>
</dbReference>
<dbReference type="SUPFAM" id="SSF51905">
    <property type="entry name" value="FAD/NAD(P)-binding domain"/>
    <property type="match status" value="1"/>
</dbReference>
<evidence type="ECO:0000259" key="7">
    <source>
        <dbReference type="Pfam" id="PF16804"/>
    </source>
</evidence>
<dbReference type="InterPro" id="IPR038220">
    <property type="entry name" value="PHOX_C_sf"/>
</dbReference>
<feature type="domain" description="FAD-binding" evidence="5">
    <location>
        <begin position="397"/>
        <end position="822"/>
    </location>
</feature>
<dbReference type="PRINTS" id="PR00420">
    <property type="entry name" value="RNGMNOXGNASE"/>
</dbReference>
<accession>A0A8H5U4G7</accession>
<evidence type="ECO:0000313" key="9">
    <source>
        <dbReference type="Proteomes" id="UP000572754"/>
    </source>
</evidence>
<dbReference type="Gene3D" id="3.30.9.10">
    <property type="entry name" value="D-Amino Acid Oxidase, subunit A, domain 2"/>
    <property type="match status" value="1"/>
</dbReference>
<evidence type="ECO:0000256" key="4">
    <source>
        <dbReference type="ARBA" id="ARBA00023002"/>
    </source>
</evidence>
<keyword evidence="8" id="KW-0503">Monooxygenase</keyword>
<keyword evidence="9" id="KW-1185">Reference proteome</keyword>
<dbReference type="InterPro" id="IPR038692">
    <property type="entry name" value="Cthe_2751_sf"/>
</dbReference>
<dbReference type="EMBL" id="JAAQPE010000162">
    <property type="protein sequence ID" value="KAF5682448.1"/>
    <property type="molecule type" value="Genomic_DNA"/>
</dbReference>
<dbReference type="Proteomes" id="UP000572754">
    <property type="component" value="Unassembled WGS sequence"/>
</dbReference>
<name>A0A8H5U4G7_FUSCI</name>
<comment type="similarity">
    <text evidence="1">Belongs to the PheA/TfdB FAD monooxygenase family.</text>
</comment>
<dbReference type="AlphaFoldDB" id="A0A8H5U4G7"/>
<evidence type="ECO:0000256" key="1">
    <source>
        <dbReference type="ARBA" id="ARBA00007801"/>
    </source>
</evidence>
<dbReference type="Pfam" id="PF01494">
    <property type="entry name" value="FAD_binding_3"/>
    <property type="match status" value="1"/>
</dbReference>
<evidence type="ECO:0000313" key="8">
    <source>
        <dbReference type="EMBL" id="KAF5682448.1"/>
    </source>
</evidence>
<dbReference type="PANTHER" id="PTHR43004">
    <property type="entry name" value="TRK SYSTEM POTASSIUM UPTAKE PROTEIN"/>
    <property type="match status" value="1"/>
</dbReference>
<dbReference type="GO" id="GO:0071949">
    <property type="term" value="F:FAD binding"/>
    <property type="evidence" value="ECO:0007669"/>
    <property type="project" value="InterPro"/>
</dbReference>
<keyword evidence="4" id="KW-0560">Oxidoreductase</keyword>
<dbReference type="SUPFAM" id="SSF52833">
    <property type="entry name" value="Thioredoxin-like"/>
    <property type="match status" value="1"/>
</dbReference>
<dbReference type="Pfam" id="PF16804">
    <property type="entry name" value="DUF5071"/>
    <property type="match status" value="1"/>
</dbReference>
<keyword evidence="3" id="KW-0274">FAD</keyword>
<feature type="domain" description="DUF5071" evidence="7">
    <location>
        <begin position="137"/>
        <end position="264"/>
    </location>
</feature>
<dbReference type="InterPro" id="IPR036188">
    <property type="entry name" value="FAD/NAD-bd_sf"/>
</dbReference>
<sequence>MNRTQLTTLDEEAFAEKVPTMLWSDRETLFEDGSENVDIIRSRASEPATVEAVSSVLTSPIEDEDYNTLRVHQKALYSVLFKLSFEKLQPYRPALAELAAFDISDFAHCSSHYAQTSILIQNAGLLERFAADPKAVWVTKDKFDMVSDRTLTERVRTAEEMRPYMPELFNWLVDANNPPFTPCRDQLARFPETAAVVAAEVLAKANEEKDTEYQHFLIDFVYDCVPVGEAWIPMREHVQALVKELEGSTNEDDEDLVGEANEWLTRLERWESSEEEQIQFLISGSRGGCSFYGNIGHPFDHAMDGNLLAFDEIAYSFLKDVQDADAQALGTRCKRNPVVSYIHASGPIFTPQARVKLGYGHNGNLPSIQDDNSDTSSYPSQYETRTKMAVGAKTDHVDVLIVGAGPAGLMMATWLAKCGIKTRIVDKRGTKVSLLVSFWCALLIDSQIFNGQADGLQCRTLEIFDSFGFAHRAWIESNHMLEISLWNPDEKGVLRRSSRIADTIPGISRFQQVVLHQGRIERFFLDAINDFSQGQISVERGVLPTSLEIDPKVVEDPDAYPITVNLRHLSEEEAQPKQTSTSANGTTVQDGLFRSNLSPDDTADMLKAAELNEKADTVEVVKAKYMLGADGAHSWVRKELGFKLEGESTDYIWGVLDIVPITDFPDIRQRCAIHSASSGSVMVIPRENKLVRLYIQLTTTAKIGDQDSRADRSWITPDVILESAQKILAPYKLTYRKLDWWTAYQIGQRVGSNFSAYDRVFLAGDAVHTHSPKAGQGMNVSMQDSFNLGWKVASVVKGLSSRSILKTYETERKGIAKALIDFDHKFSRLFSGRPAKDIMDEEGISMDEFREAFEKGNLFASGIAVDYGQSNIVAKTTVDDSGLKDIAAKRQGLAPEIKLGMRIPSVKVLNQSDARPWHLQELLRSNGSWRLLVFPGDIDLDSQNKRMRSLCDKLSAESSFLRRFTPPSARYDSVIEVITVHASKRQDHDVFDFPEVLRPYHEVDGWDYNKIFVDDESYHEGHGKLYETFGIKPEEGCVAILRPDQYVSYVGELDDYDSLDGFFSEFMIKQEAL</sequence>
<feature type="domain" description="Phenol hydroxylase-like C-terminal dimerisation" evidence="6">
    <location>
        <begin position="865"/>
        <end position="1070"/>
    </location>
</feature>
<reference evidence="8 9" key="2">
    <citation type="submission" date="2020-05" db="EMBL/GenBank/DDBJ databases">
        <title>Identification and distribution of gene clusters putatively required for synthesis of sphingolipid metabolism inhibitors in phylogenetically diverse species of the filamentous fungus Fusarium.</title>
        <authorList>
            <person name="Kim H.-S."/>
            <person name="Busman M."/>
            <person name="Brown D.W."/>
            <person name="Divon H."/>
            <person name="Uhlig S."/>
            <person name="Proctor R.H."/>
        </authorList>
    </citation>
    <scope>NUCLEOTIDE SEQUENCE [LARGE SCALE GENOMIC DNA]</scope>
    <source>
        <strain evidence="8 9">NRRL 25331</strain>
    </source>
</reference>
<dbReference type="InterPro" id="IPR012941">
    <property type="entry name" value="Phe_hydrox_C_dim_dom"/>
</dbReference>
<dbReference type="InterPro" id="IPR036249">
    <property type="entry name" value="Thioredoxin-like_sf"/>
</dbReference>
<comment type="caution">
    <text evidence="8">The sequence shown here is derived from an EMBL/GenBank/DDBJ whole genome shotgun (WGS) entry which is preliminary data.</text>
</comment>
<dbReference type="CDD" id="cd02979">
    <property type="entry name" value="PHOX_C"/>
    <property type="match status" value="1"/>
</dbReference>
<evidence type="ECO:0000259" key="6">
    <source>
        <dbReference type="Pfam" id="PF07976"/>
    </source>
</evidence>
<dbReference type="GO" id="GO:0016709">
    <property type="term" value="F:oxidoreductase activity, acting on paired donors, with incorporation or reduction of molecular oxygen, NAD(P)H as one donor, and incorporation of one atom of oxygen"/>
    <property type="evidence" value="ECO:0007669"/>
    <property type="project" value="UniProtKB-ARBA"/>
</dbReference>
<dbReference type="Gene3D" id="1.25.40.750">
    <property type="entry name" value="Domain of unknown function DUF5071"/>
    <property type="match status" value="1"/>
</dbReference>
<organism evidence="8 9">
    <name type="scientific">Fusarium circinatum</name>
    <name type="common">Pitch canker fungus</name>
    <name type="synonym">Gibberella circinata</name>
    <dbReference type="NCBI Taxonomy" id="48490"/>
    <lineage>
        <taxon>Eukaryota</taxon>
        <taxon>Fungi</taxon>
        <taxon>Dikarya</taxon>
        <taxon>Ascomycota</taxon>
        <taxon>Pezizomycotina</taxon>
        <taxon>Sordariomycetes</taxon>
        <taxon>Hypocreomycetidae</taxon>
        <taxon>Hypocreales</taxon>
        <taxon>Nectriaceae</taxon>
        <taxon>Fusarium</taxon>
        <taxon>Fusarium fujikuroi species complex</taxon>
    </lineage>
</organism>
<reference evidence="9" key="1">
    <citation type="journal article" date="2020" name="BMC Genomics">
        <title>Correction to: Identification and distribution of gene clusters required for synthesis of sphingolipid metabolism inhibitors in diverse species of the filamentous fungus Fusarium.</title>
        <authorList>
            <person name="Kim H.S."/>
            <person name="Lohmar J.M."/>
            <person name="Busman M."/>
            <person name="Brown D.W."/>
            <person name="Naumann T.A."/>
            <person name="Divon H.H."/>
            <person name="Lysoe E."/>
            <person name="Uhlig S."/>
            <person name="Proctor R.H."/>
        </authorList>
    </citation>
    <scope>NUCLEOTIDE SEQUENCE [LARGE SCALE GENOMIC DNA]</scope>
    <source>
        <strain evidence="9">NRRL 25331</strain>
    </source>
</reference>
<protein>
    <submittedName>
        <fullName evidence="8">Phenol 2-monooxygenase</fullName>
    </submittedName>
</protein>
<dbReference type="InterPro" id="IPR002938">
    <property type="entry name" value="FAD-bd"/>
</dbReference>
<proteinExistence type="inferred from homology"/>
<dbReference type="SUPFAM" id="SSF54373">
    <property type="entry name" value="FAD-linked reductases, C-terminal domain"/>
    <property type="match status" value="1"/>
</dbReference>
<keyword evidence="2" id="KW-0285">Flavoprotein</keyword>
<dbReference type="Gene3D" id="3.40.30.20">
    <property type="match status" value="1"/>
</dbReference>
<gene>
    <name evidence="8" type="ORF">FCIRC_5002</name>
</gene>
<evidence type="ECO:0000256" key="3">
    <source>
        <dbReference type="ARBA" id="ARBA00022827"/>
    </source>
</evidence>
<dbReference type="PANTHER" id="PTHR43004:SF20">
    <property type="entry name" value="2-MONOOXYGENASE, PUTATIVE (AFU_ORTHOLOGUE AFUA_1G13660)-RELATED"/>
    <property type="match status" value="1"/>
</dbReference>
<evidence type="ECO:0000259" key="5">
    <source>
        <dbReference type="Pfam" id="PF01494"/>
    </source>
</evidence>